<dbReference type="Proteomes" id="UP000321490">
    <property type="component" value="Unassembled WGS sequence"/>
</dbReference>
<evidence type="ECO:0000259" key="13">
    <source>
        <dbReference type="Pfam" id="PF04452"/>
    </source>
</evidence>
<evidence type="ECO:0000256" key="2">
    <source>
        <dbReference type="ARBA" id="ARBA00005528"/>
    </source>
</evidence>
<dbReference type="PIRSF" id="PIRSF015601">
    <property type="entry name" value="MTase_slr0722"/>
    <property type="match status" value="1"/>
</dbReference>
<feature type="domain" description="Ribosomal RNA small subunit methyltransferase E PUA-like" evidence="14">
    <location>
        <begin position="29"/>
        <end position="75"/>
    </location>
</feature>
<keyword evidence="8 12" id="KW-0808">Transferase</keyword>
<evidence type="ECO:0000256" key="5">
    <source>
        <dbReference type="ARBA" id="ARBA00022490"/>
    </source>
</evidence>
<dbReference type="InterPro" id="IPR046887">
    <property type="entry name" value="RsmE_PUA-like"/>
</dbReference>
<dbReference type="InterPro" id="IPR046886">
    <property type="entry name" value="RsmE_MTase_dom"/>
</dbReference>
<comment type="subcellular location">
    <subcellularLocation>
        <location evidence="1 12">Cytoplasm</location>
    </subcellularLocation>
</comment>
<dbReference type="GO" id="GO:0070042">
    <property type="term" value="F:rRNA (uridine-N3-)-methyltransferase activity"/>
    <property type="evidence" value="ECO:0007669"/>
    <property type="project" value="TreeGrafter"/>
</dbReference>
<keyword evidence="16" id="KW-1185">Reference proteome</keyword>
<keyword evidence="7 12" id="KW-0489">Methyltransferase</keyword>
<dbReference type="FunFam" id="3.40.1280.10:FF:000023">
    <property type="entry name" value="Ribosomal RNA small subunit methyltransferase E"/>
    <property type="match status" value="1"/>
</dbReference>
<dbReference type="Pfam" id="PF20260">
    <property type="entry name" value="PUA_4"/>
    <property type="match status" value="1"/>
</dbReference>
<comment type="catalytic activity">
    <reaction evidence="11 12">
        <text>uridine(1498) in 16S rRNA + S-adenosyl-L-methionine = N(3)-methyluridine(1498) in 16S rRNA + S-adenosyl-L-homocysteine + H(+)</text>
        <dbReference type="Rhea" id="RHEA:42920"/>
        <dbReference type="Rhea" id="RHEA-COMP:10283"/>
        <dbReference type="Rhea" id="RHEA-COMP:10284"/>
        <dbReference type="ChEBI" id="CHEBI:15378"/>
        <dbReference type="ChEBI" id="CHEBI:57856"/>
        <dbReference type="ChEBI" id="CHEBI:59789"/>
        <dbReference type="ChEBI" id="CHEBI:65315"/>
        <dbReference type="ChEBI" id="CHEBI:74502"/>
        <dbReference type="EC" id="2.1.1.193"/>
    </reaction>
</comment>
<protein>
    <recommendedName>
        <fullName evidence="4 12">Ribosomal RNA small subunit methyltransferase E</fullName>
        <ecNumber evidence="3 12">2.1.1.193</ecNumber>
    </recommendedName>
</protein>
<sequence length="252" mass="26504">MSEGSEAIEADGAPLFLLDEVPEGDVVTVDGAEGRHAVDVLRLAAGERVRVSDGRGLLVEGSVLTAGSGALQVQVTARHEVPAPQPQFLLVQALPKGDRGPLAVDLATELGVDRIVPWTAARCVTRWREDRVEKGLAKWRSAARAASKQARRPRVPEVTEPMTTRQVIGLLADVDLTLVLHEQAREPFARVEVPATGSVAVVVGPEGGLTDGEVVAFRAAGARSVRLGAEVLRTSTAGAAALAALSARTRWA</sequence>
<dbReference type="EMBL" id="VLKF01000001">
    <property type="protein sequence ID" value="TWH72146.1"/>
    <property type="molecule type" value="Genomic_DNA"/>
</dbReference>
<comment type="function">
    <text evidence="10 12">Specifically methylates the N3 position of the uracil ring of uridine 1498 (m3U1498) in 16S rRNA. Acts on the fully assembled 30S ribosomal subunit.</text>
</comment>
<evidence type="ECO:0000256" key="6">
    <source>
        <dbReference type="ARBA" id="ARBA00022552"/>
    </source>
</evidence>
<dbReference type="InterPro" id="IPR029026">
    <property type="entry name" value="tRNA_m1G_MTases_N"/>
</dbReference>
<evidence type="ECO:0000256" key="7">
    <source>
        <dbReference type="ARBA" id="ARBA00022603"/>
    </source>
</evidence>
<evidence type="ECO:0000256" key="8">
    <source>
        <dbReference type="ARBA" id="ARBA00022679"/>
    </source>
</evidence>
<dbReference type="EC" id="2.1.1.193" evidence="3 12"/>
<evidence type="ECO:0000256" key="11">
    <source>
        <dbReference type="ARBA" id="ARBA00047944"/>
    </source>
</evidence>
<evidence type="ECO:0000256" key="4">
    <source>
        <dbReference type="ARBA" id="ARBA00013673"/>
    </source>
</evidence>
<dbReference type="Gene3D" id="3.40.1280.10">
    <property type="match status" value="1"/>
</dbReference>
<dbReference type="GO" id="GO:0005737">
    <property type="term" value="C:cytoplasm"/>
    <property type="evidence" value="ECO:0007669"/>
    <property type="project" value="UniProtKB-SubCell"/>
</dbReference>
<dbReference type="RefSeq" id="WP_166520954.1">
    <property type="nucleotide sequence ID" value="NZ_VLKF01000001.1"/>
</dbReference>
<dbReference type="GO" id="GO:0070475">
    <property type="term" value="P:rRNA base methylation"/>
    <property type="evidence" value="ECO:0007669"/>
    <property type="project" value="TreeGrafter"/>
</dbReference>
<evidence type="ECO:0000313" key="16">
    <source>
        <dbReference type="Proteomes" id="UP000321490"/>
    </source>
</evidence>
<dbReference type="SUPFAM" id="SSF88697">
    <property type="entry name" value="PUA domain-like"/>
    <property type="match status" value="1"/>
</dbReference>
<dbReference type="SUPFAM" id="SSF75217">
    <property type="entry name" value="alpha/beta knot"/>
    <property type="match status" value="1"/>
</dbReference>
<comment type="caution">
    <text evidence="15">The sequence shown here is derived from an EMBL/GenBank/DDBJ whole genome shotgun (WGS) entry which is preliminary data.</text>
</comment>
<accession>A0A562IMS7</accession>
<evidence type="ECO:0000256" key="9">
    <source>
        <dbReference type="ARBA" id="ARBA00022691"/>
    </source>
</evidence>
<dbReference type="CDD" id="cd18084">
    <property type="entry name" value="RsmE-like"/>
    <property type="match status" value="1"/>
</dbReference>
<evidence type="ECO:0000259" key="14">
    <source>
        <dbReference type="Pfam" id="PF20260"/>
    </source>
</evidence>
<dbReference type="Gene3D" id="2.40.240.20">
    <property type="entry name" value="Hypothetical PUA domain-like, domain 1"/>
    <property type="match status" value="1"/>
</dbReference>
<evidence type="ECO:0000256" key="12">
    <source>
        <dbReference type="PIRNR" id="PIRNR015601"/>
    </source>
</evidence>
<dbReference type="InterPro" id="IPR029028">
    <property type="entry name" value="Alpha/beta_knot_MTases"/>
</dbReference>
<keyword evidence="5 12" id="KW-0963">Cytoplasm</keyword>
<organism evidence="15 16">
    <name type="scientific">Modestobacter roseus</name>
    <dbReference type="NCBI Taxonomy" id="1181884"/>
    <lineage>
        <taxon>Bacteria</taxon>
        <taxon>Bacillati</taxon>
        <taxon>Actinomycetota</taxon>
        <taxon>Actinomycetes</taxon>
        <taxon>Geodermatophilales</taxon>
        <taxon>Geodermatophilaceae</taxon>
        <taxon>Modestobacter</taxon>
    </lineage>
</organism>
<dbReference type="NCBIfam" id="TIGR00046">
    <property type="entry name" value="RsmE family RNA methyltransferase"/>
    <property type="match status" value="1"/>
</dbReference>
<reference evidence="15 16" key="1">
    <citation type="submission" date="2019-07" db="EMBL/GenBank/DDBJ databases">
        <title>R&amp;d 2014.</title>
        <authorList>
            <person name="Klenk H.-P."/>
        </authorList>
    </citation>
    <scope>NUCLEOTIDE SEQUENCE [LARGE SCALE GENOMIC DNA]</scope>
    <source>
        <strain evidence="15 16">DSM 45764</strain>
    </source>
</reference>
<name>A0A562IMS7_9ACTN</name>
<gene>
    <name evidence="15" type="ORF">JD78_00653</name>
</gene>
<dbReference type="AlphaFoldDB" id="A0A562IMS7"/>
<comment type="similarity">
    <text evidence="2 12">Belongs to the RNA methyltransferase RsmE family.</text>
</comment>
<dbReference type="Pfam" id="PF04452">
    <property type="entry name" value="Methyltrans_RNA"/>
    <property type="match status" value="1"/>
</dbReference>
<dbReference type="InterPro" id="IPR015947">
    <property type="entry name" value="PUA-like_sf"/>
</dbReference>
<proteinExistence type="inferred from homology"/>
<evidence type="ECO:0000256" key="3">
    <source>
        <dbReference type="ARBA" id="ARBA00012328"/>
    </source>
</evidence>
<dbReference type="NCBIfam" id="NF008693">
    <property type="entry name" value="PRK11713.2-3"/>
    <property type="match status" value="1"/>
</dbReference>
<dbReference type="PANTHER" id="PTHR30027:SF3">
    <property type="entry name" value="16S RRNA (URACIL(1498)-N(3))-METHYLTRANSFERASE"/>
    <property type="match status" value="1"/>
</dbReference>
<keyword evidence="9 12" id="KW-0949">S-adenosyl-L-methionine</keyword>
<evidence type="ECO:0000256" key="10">
    <source>
        <dbReference type="ARBA" id="ARBA00025699"/>
    </source>
</evidence>
<evidence type="ECO:0000313" key="15">
    <source>
        <dbReference type="EMBL" id="TWH72146.1"/>
    </source>
</evidence>
<keyword evidence="6 12" id="KW-0698">rRNA processing</keyword>
<dbReference type="PANTHER" id="PTHR30027">
    <property type="entry name" value="RIBOSOMAL RNA SMALL SUBUNIT METHYLTRANSFERASE E"/>
    <property type="match status" value="1"/>
</dbReference>
<dbReference type="InterPro" id="IPR006700">
    <property type="entry name" value="RsmE"/>
</dbReference>
<feature type="domain" description="Ribosomal RNA small subunit methyltransferase E methyltransferase" evidence="13">
    <location>
        <begin position="86"/>
        <end position="245"/>
    </location>
</feature>
<evidence type="ECO:0000256" key="1">
    <source>
        <dbReference type="ARBA" id="ARBA00004496"/>
    </source>
</evidence>